<keyword evidence="12 16" id="KW-0560">Oxidoreductase</keyword>
<organism evidence="18 19">
    <name type="scientific">Limnochorda pilosa</name>
    <dbReference type="NCBI Taxonomy" id="1555112"/>
    <lineage>
        <taxon>Bacteria</taxon>
        <taxon>Bacillati</taxon>
        <taxon>Bacillota</taxon>
        <taxon>Limnochordia</taxon>
        <taxon>Limnochordales</taxon>
        <taxon>Limnochordaceae</taxon>
        <taxon>Limnochorda</taxon>
    </lineage>
</organism>
<dbReference type="Gene3D" id="3.90.78.10">
    <property type="entry name" value="UDP-N-acetylenolpyruvoylglucosamine reductase, C-terminal domain"/>
    <property type="match status" value="1"/>
</dbReference>
<dbReference type="PANTHER" id="PTHR21071:SF4">
    <property type="entry name" value="UDP-N-ACETYLENOLPYRUVOYLGLUCOSAMINE REDUCTASE"/>
    <property type="match status" value="1"/>
</dbReference>
<keyword evidence="9 16" id="KW-0521">NADP</keyword>
<keyword evidence="19" id="KW-1185">Reference proteome</keyword>
<keyword evidence="13 16" id="KW-0131">Cell cycle</keyword>
<evidence type="ECO:0000256" key="13">
    <source>
        <dbReference type="ARBA" id="ARBA00023306"/>
    </source>
</evidence>
<dbReference type="HAMAP" id="MF_00037">
    <property type="entry name" value="MurB"/>
    <property type="match status" value="1"/>
</dbReference>
<proteinExistence type="inferred from homology"/>
<dbReference type="EMBL" id="AP014924">
    <property type="protein sequence ID" value="BAS27705.1"/>
    <property type="molecule type" value="Genomic_DNA"/>
</dbReference>
<dbReference type="GO" id="GO:0071555">
    <property type="term" value="P:cell wall organization"/>
    <property type="evidence" value="ECO:0007669"/>
    <property type="project" value="UniProtKB-KW"/>
</dbReference>
<dbReference type="Pfam" id="PF01565">
    <property type="entry name" value="FAD_binding_4"/>
    <property type="match status" value="1"/>
</dbReference>
<name>A0A0K2SKT8_LIMPI</name>
<keyword evidence="6 16" id="KW-0132">Cell division</keyword>
<dbReference type="PATRIC" id="fig|1555112.3.peg.1895"/>
<feature type="active site" evidence="16">
    <location>
        <position position="185"/>
    </location>
</feature>
<dbReference type="SUPFAM" id="SSF56194">
    <property type="entry name" value="Uridine diphospho-N-Acetylenolpyruvylglucosamine reductase, MurB, C-terminal domain"/>
    <property type="match status" value="1"/>
</dbReference>
<dbReference type="KEGG" id="lpil:LIP_1862"/>
<dbReference type="InterPro" id="IPR016169">
    <property type="entry name" value="FAD-bd_PCMH_sub2"/>
</dbReference>
<comment type="catalytic activity">
    <reaction evidence="15 16">
        <text>UDP-N-acetyl-alpha-D-muramate + NADP(+) = UDP-N-acetyl-3-O-(1-carboxyvinyl)-alpha-D-glucosamine + NADPH + H(+)</text>
        <dbReference type="Rhea" id="RHEA:12248"/>
        <dbReference type="ChEBI" id="CHEBI:15378"/>
        <dbReference type="ChEBI" id="CHEBI:57783"/>
        <dbReference type="ChEBI" id="CHEBI:58349"/>
        <dbReference type="ChEBI" id="CHEBI:68483"/>
        <dbReference type="ChEBI" id="CHEBI:70757"/>
        <dbReference type="EC" id="1.3.1.98"/>
    </reaction>
</comment>
<comment type="subcellular location">
    <subcellularLocation>
        <location evidence="3 16">Cytoplasm</location>
    </subcellularLocation>
</comment>
<reference evidence="19" key="1">
    <citation type="submission" date="2015-07" db="EMBL/GenBank/DDBJ databases">
        <title>Complete genome sequence and phylogenetic analysis of Limnochorda pilosa.</title>
        <authorList>
            <person name="Watanabe M."/>
            <person name="Kojima H."/>
            <person name="Fukui M."/>
        </authorList>
    </citation>
    <scope>NUCLEOTIDE SEQUENCE [LARGE SCALE GENOMIC DNA]</scope>
    <source>
        <strain evidence="19">HC45</strain>
    </source>
</reference>
<keyword evidence="7 16" id="KW-0285">Flavoprotein</keyword>
<evidence type="ECO:0000256" key="10">
    <source>
        <dbReference type="ARBA" id="ARBA00022960"/>
    </source>
</evidence>
<dbReference type="Pfam" id="PF02873">
    <property type="entry name" value="MurB_C"/>
    <property type="match status" value="1"/>
</dbReference>
<reference evidence="19" key="2">
    <citation type="journal article" date="2016" name="Int. J. Syst. Evol. Microbiol.">
        <title>Complete genome sequence and cell structure of Limnochorda pilosa, a Gram-negative spore-former within the phylum Firmicutes.</title>
        <authorList>
            <person name="Watanabe M."/>
            <person name="Kojima H."/>
            <person name="Fukui M."/>
        </authorList>
    </citation>
    <scope>NUCLEOTIDE SEQUENCE [LARGE SCALE GENOMIC DNA]</scope>
    <source>
        <strain evidence="19">HC45</strain>
    </source>
</reference>
<dbReference type="SUPFAM" id="SSF56176">
    <property type="entry name" value="FAD-binding/transporter-associated domain-like"/>
    <property type="match status" value="1"/>
</dbReference>
<keyword evidence="11 16" id="KW-0573">Peptidoglycan synthesis</keyword>
<evidence type="ECO:0000256" key="12">
    <source>
        <dbReference type="ARBA" id="ARBA00023002"/>
    </source>
</evidence>
<accession>A0A0K2SKT8</accession>
<evidence type="ECO:0000256" key="16">
    <source>
        <dbReference type="HAMAP-Rule" id="MF_00037"/>
    </source>
</evidence>
<evidence type="ECO:0000256" key="6">
    <source>
        <dbReference type="ARBA" id="ARBA00022618"/>
    </source>
</evidence>
<evidence type="ECO:0000256" key="15">
    <source>
        <dbReference type="ARBA" id="ARBA00048914"/>
    </source>
</evidence>
<dbReference type="Gene3D" id="3.30.465.10">
    <property type="match status" value="1"/>
</dbReference>
<dbReference type="InterPro" id="IPR016167">
    <property type="entry name" value="FAD-bd_PCMH_sub1"/>
</dbReference>
<dbReference type="InterPro" id="IPR006094">
    <property type="entry name" value="Oxid_FAD_bind_N"/>
</dbReference>
<evidence type="ECO:0000259" key="17">
    <source>
        <dbReference type="PROSITE" id="PS51387"/>
    </source>
</evidence>
<dbReference type="NCBIfam" id="TIGR00179">
    <property type="entry name" value="murB"/>
    <property type="match status" value="1"/>
</dbReference>
<protein>
    <recommendedName>
        <fullName evidence="16">UDP-N-acetylenolpyruvoylglucosamine reductase</fullName>
        <ecNumber evidence="16">1.3.1.98</ecNumber>
    </recommendedName>
    <alternativeName>
        <fullName evidence="16">UDP-N-acetylmuramate dehydrogenase</fullName>
    </alternativeName>
</protein>
<evidence type="ECO:0000313" key="18">
    <source>
        <dbReference type="EMBL" id="BAS27705.1"/>
    </source>
</evidence>
<feature type="domain" description="FAD-binding PCMH-type" evidence="17">
    <location>
        <begin position="41"/>
        <end position="206"/>
    </location>
</feature>
<dbReference type="GO" id="GO:0008762">
    <property type="term" value="F:UDP-N-acetylmuramate dehydrogenase activity"/>
    <property type="evidence" value="ECO:0007669"/>
    <property type="project" value="UniProtKB-UniRule"/>
</dbReference>
<evidence type="ECO:0000313" key="19">
    <source>
        <dbReference type="Proteomes" id="UP000065807"/>
    </source>
</evidence>
<evidence type="ECO:0000256" key="4">
    <source>
        <dbReference type="ARBA" id="ARBA00004752"/>
    </source>
</evidence>
<dbReference type="PROSITE" id="PS51387">
    <property type="entry name" value="FAD_PCMH"/>
    <property type="match status" value="1"/>
</dbReference>
<evidence type="ECO:0000256" key="14">
    <source>
        <dbReference type="ARBA" id="ARBA00023316"/>
    </source>
</evidence>
<dbReference type="OrthoDB" id="9804753at2"/>
<keyword evidence="14 16" id="KW-0961">Cell wall biogenesis/degradation</keyword>
<comment type="similarity">
    <text evidence="16">Belongs to the MurB family.</text>
</comment>
<feature type="active site" evidence="16">
    <location>
        <position position="305"/>
    </location>
</feature>
<evidence type="ECO:0000256" key="11">
    <source>
        <dbReference type="ARBA" id="ARBA00022984"/>
    </source>
</evidence>
<dbReference type="NCBIfam" id="NF010480">
    <property type="entry name" value="PRK13905.1"/>
    <property type="match status" value="1"/>
</dbReference>
<dbReference type="InterPro" id="IPR036318">
    <property type="entry name" value="FAD-bd_PCMH-like_sf"/>
</dbReference>
<dbReference type="EC" id="1.3.1.98" evidence="16"/>
<evidence type="ECO:0000256" key="2">
    <source>
        <dbReference type="ARBA" id="ARBA00003921"/>
    </source>
</evidence>
<dbReference type="InterPro" id="IPR036635">
    <property type="entry name" value="MurB_C_sf"/>
</dbReference>
<dbReference type="InterPro" id="IPR003170">
    <property type="entry name" value="MurB"/>
</dbReference>
<dbReference type="Gene3D" id="3.30.43.10">
    <property type="entry name" value="Uridine Diphospho-n-acetylenolpyruvylglucosamine Reductase, domain 2"/>
    <property type="match status" value="1"/>
</dbReference>
<evidence type="ECO:0000256" key="9">
    <source>
        <dbReference type="ARBA" id="ARBA00022857"/>
    </source>
</evidence>
<dbReference type="RefSeq" id="WP_068136936.1">
    <property type="nucleotide sequence ID" value="NZ_AP014924.1"/>
</dbReference>
<comment type="cofactor">
    <cofactor evidence="1 16">
        <name>FAD</name>
        <dbReference type="ChEBI" id="CHEBI:57692"/>
    </cofactor>
</comment>
<dbReference type="STRING" id="1555112.LIP_1862"/>
<sequence length="331" mass="35007">MSRERGEAAGSWQAALEDLAEQAGPSGARARPLAPYTSFHIGGPADLLVEPDTPDLLQSLLRAAAAAGVPCTVMGGGTNLLVSDDGVPGIVVRIARPLGRIAFHGALVRVEAGASLPGLAGRCARLGLSGLEFAGGIPGTVGGAVVMNAGAHESNIGQTLRWVDAFSLAGEPRRFDVTELGLGYRRSRFQHEPWVVAGAMLELQPDDPEAIRTRMQAYVERRRRTQPLGTHNAGSIFKNPPGEYAGRLLEAVGAKGWEEGQAQVSTLHANFIVNRGGARAADVLRLIERMRDAVEERFGVRLELEVRLVGWPAPEGVSSGVGLPDRGRTPS</sequence>
<keyword evidence="10 16" id="KW-0133">Cell shape</keyword>
<dbReference type="AlphaFoldDB" id="A0A0K2SKT8"/>
<feature type="active site" description="Proton donor" evidence="16">
    <location>
        <position position="235"/>
    </location>
</feature>
<evidence type="ECO:0000256" key="8">
    <source>
        <dbReference type="ARBA" id="ARBA00022827"/>
    </source>
</evidence>
<dbReference type="Proteomes" id="UP000065807">
    <property type="component" value="Chromosome"/>
</dbReference>
<evidence type="ECO:0000256" key="3">
    <source>
        <dbReference type="ARBA" id="ARBA00004496"/>
    </source>
</evidence>
<keyword evidence="5 16" id="KW-0963">Cytoplasm</keyword>
<dbReference type="GO" id="GO:0071949">
    <property type="term" value="F:FAD binding"/>
    <property type="evidence" value="ECO:0007669"/>
    <property type="project" value="InterPro"/>
</dbReference>
<dbReference type="GO" id="GO:0005829">
    <property type="term" value="C:cytosol"/>
    <property type="evidence" value="ECO:0007669"/>
    <property type="project" value="TreeGrafter"/>
</dbReference>
<dbReference type="GO" id="GO:0009252">
    <property type="term" value="P:peptidoglycan biosynthetic process"/>
    <property type="evidence" value="ECO:0007669"/>
    <property type="project" value="UniProtKB-UniRule"/>
</dbReference>
<dbReference type="InterPro" id="IPR011601">
    <property type="entry name" value="MurB_C"/>
</dbReference>
<evidence type="ECO:0000256" key="7">
    <source>
        <dbReference type="ARBA" id="ARBA00022630"/>
    </source>
</evidence>
<comment type="pathway">
    <text evidence="4 16">Cell wall biogenesis; peptidoglycan biosynthesis.</text>
</comment>
<dbReference type="UniPathway" id="UPA00219"/>
<dbReference type="PANTHER" id="PTHR21071">
    <property type="entry name" value="UDP-N-ACETYLENOLPYRUVOYLGLUCOSAMINE REDUCTASE"/>
    <property type="match status" value="1"/>
</dbReference>
<dbReference type="GO" id="GO:0008360">
    <property type="term" value="P:regulation of cell shape"/>
    <property type="evidence" value="ECO:0007669"/>
    <property type="project" value="UniProtKB-KW"/>
</dbReference>
<gene>
    <name evidence="16" type="primary">murB</name>
    <name evidence="18" type="ORF">LIP_1862</name>
</gene>
<comment type="function">
    <text evidence="2 16">Cell wall formation.</text>
</comment>
<evidence type="ECO:0000256" key="1">
    <source>
        <dbReference type="ARBA" id="ARBA00001974"/>
    </source>
</evidence>
<evidence type="ECO:0000256" key="5">
    <source>
        <dbReference type="ARBA" id="ARBA00022490"/>
    </source>
</evidence>
<dbReference type="GO" id="GO:0051301">
    <property type="term" value="P:cell division"/>
    <property type="evidence" value="ECO:0007669"/>
    <property type="project" value="UniProtKB-KW"/>
</dbReference>
<keyword evidence="8 16" id="KW-0274">FAD</keyword>
<dbReference type="InterPro" id="IPR016166">
    <property type="entry name" value="FAD-bd_PCMH"/>
</dbReference>